<protein>
    <recommendedName>
        <fullName evidence="2">DUF6798 domain-containing protein</fullName>
    </recommendedName>
</protein>
<keyword evidence="1" id="KW-1133">Transmembrane helix</keyword>
<feature type="transmembrane region" description="Helical" evidence="1">
    <location>
        <begin position="294"/>
        <end position="312"/>
    </location>
</feature>
<feature type="transmembrane region" description="Helical" evidence="1">
    <location>
        <begin position="45"/>
        <end position="65"/>
    </location>
</feature>
<feature type="domain" description="DUF6798" evidence="2">
    <location>
        <begin position="427"/>
        <end position="493"/>
    </location>
</feature>
<feature type="transmembrane region" description="Helical" evidence="1">
    <location>
        <begin position="175"/>
        <end position="194"/>
    </location>
</feature>
<feature type="transmembrane region" description="Helical" evidence="1">
    <location>
        <begin position="324"/>
        <end position="342"/>
    </location>
</feature>
<dbReference type="EMBL" id="CP121472">
    <property type="protein sequence ID" value="WPL17667.1"/>
    <property type="molecule type" value="Genomic_DNA"/>
</dbReference>
<feature type="transmembrane region" description="Helical" evidence="1">
    <location>
        <begin position="149"/>
        <end position="169"/>
    </location>
</feature>
<dbReference type="Proteomes" id="UP001432180">
    <property type="component" value="Chromosome"/>
</dbReference>
<evidence type="ECO:0000256" key="1">
    <source>
        <dbReference type="SAM" id="Phobius"/>
    </source>
</evidence>
<evidence type="ECO:0000259" key="2">
    <source>
        <dbReference type="Pfam" id="PF20604"/>
    </source>
</evidence>
<dbReference type="InterPro" id="IPR046477">
    <property type="entry name" value="DUF6798"/>
</dbReference>
<name>A0ABZ0SC37_9GAMM</name>
<reference evidence="3 4" key="1">
    <citation type="journal article" date="2023" name="Microorganisms">
        <title>Thiorhodovibrio frisius and Trv. litoralis spp. nov., Two Novel Members from a Clade of Fastidious Purple Sulfur Bacteria That Exhibit Unique Red-Shifted Light-Harvesting Capabilities.</title>
        <authorList>
            <person name="Methner A."/>
            <person name="Kuzyk S.B."/>
            <person name="Petersen J."/>
            <person name="Bauer S."/>
            <person name="Brinkmann H."/>
            <person name="Sichau K."/>
            <person name="Wanner G."/>
            <person name="Wolf J."/>
            <person name="Neumann-Schaal M."/>
            <person name="Henke P."/>
            <person name="Tank M."/>
            <person name="Sproer C."/>
            <person name="Bunk B."/>
            <person name="Overmann J."/>
        </authorList>
    </citation>
    <scope>NUCLEOTIDE SEQUENCE [LARGE SCALE GENOMIC DNA]</scope>
    <source>
        <strain evidence="3 4">DSM 6702</strain>
    </source>
</reference>
<feature type="transmembrane region" description="Helical" evidence="1">
    <location>
        <begin position="354"/>
        <end position="373"/>
    </location>
</feature>
<organism evidence="3 4">
    <name type="scientific">Thiorhodovibrio winogradskyi</name>
    <dbReference type="NCBI Taxonomy" id="77007"/>
    <lineage>
        <taxon>Bacteria</taxon>
        <taxon>Pseudomonadati</taxon>
        <taxon>Pseudomonadota</taxon>
        <taxon>Gammaproteobacteria</taxon>
        <taxon>Chromatiales</taxon>
        <taxon>Chromatiaceae</taxon>
        <taxon>Thiorhodovibrio</taxon>
    </lineage>
</organism>
<gene>
    <name evidence="3" type="ORF">Thiowin_02704</name>
</gene>
<accession>A0ABZ0SC37</accession>
<feature type="transmembrane region" description="Helical" evidence="1">
    <location>
        <begin position="231"/>
        <end position="252"/>
    </location>
</feature>
<sequence>MVSYSILFFFLCRYYVFSPLEALSQAGSMTSIYFIVQRVGLSSNLALLFLACAAVIGIWMMPVYWSGNEINYFDLAFRFVQPDGFGPNHSVFDSSNGRFASFFLIGSGIDLLGFETAKTVFAALLWVLLAFGLARVVQSLQLRLAETVAGLSIFVLNGQSLLGGEWLFGTVEAKLFAYAAVLFSLGFAFSARWYAAIFCAALGTYFHFLVGGFWALALLLLHALSPARGMATVRLTGVFSILVLPIFLVLLLERLETNIDLTGVGQSVNEIYAMAVPGHIAPFEHGLKAFLRNWFPGLVAHASLALVLWWMRPVEHGLGREANIWLALLNLYVLGATLLAFLDRDTHFLAAFYLFRPSALIFLLSCVLITHNIARGICPTEAGRAAAAAMLVAAAIVLPKGAIRMGEFVLSAPDRRLEATLTTAQSDLVDWLTTHTQADTAILLEPAELNPPDWEARPSFAGLERLSGRPFIVNYKFVPTDKADLITWHRRLLARRSFFFSSDCGQLVQLQAGVVVFVSRHRFEEAAGCVQEVYRNEEFIVAKPREAAMP</sequence>
<keyword evidence="1" id="KW-0812">Transmembrane</keyword>
<feature type="transmembrane region" description="Helical" evidence="1">
    <location>
        <begin position="120"/>
        <end position="137"/>
    </location>
</feature>
<proteinExistence type="predicted"/>
<evidence type="ECO:0000313" key="3">
    <source>
        <dbReference type="EMBL" id="WPL17667.1"/>
    </source>
</evidence>
<keyword evidence="4" id="KW-1185">Reference proteome</keyword>
<evidence type="ECO:0000313" key="4">
    <source>
        <dbReference type="Proteomes" id="UP001432180"/>
    </source>
</evidence>
<keyword evidence="1" id="KW-0472">Membrane</keyword>
<dbReference type="Pfam" id="PF20604">
    <property type="entry name" value="DUF6798"/>
    <property type="match status" value="1"/>
</dbReference>